<feature type="region of interest" description="Disordered" evidence="2">
    <location>
        <begin position="173"/>
        <end position="262"/>
    </location>
</feature>
<comment type="caution">
    <text evidence="3">The sequence shown here is derived from an EMBL/GenBank/DDBJ whole genome shotgun (WGS) entry which is preliminary data.</text>
</comment>
<feature type="compositionally biased region" description="Low complexity" evidence="2">
    <location>
        <begin position="291"/>
        <end position="303"/>
    </location>
</feature>
<gene>
    <name evidence="3" type="ORF">TSOC_003782</name>
</gene>
<accession>A0A2J8AAJ5</accession>
<keyword evidence="4" id="KW-1185">Reference proteome</keyword>
<organism evidence="3 4">
    <name type="scientific">Tetrabaena socialis</name>
    <dbReference type="NCBI Taxonomy" id="47790"/>
    <lineage>
        <taxon>Eukaryota</taxon>
        <taxon>Viridiplantae</taxon>
        <taxon>Chlorophyta</taxon>
        <taxon>core chlorophytes</taxon>
        <taxon>Chlorophyceae</taxon>
        <taxon>CS clade</taxon>
        <taxon>Chlamydomonadales</taxon>
        <taxon>Tetrabaenaceae</taxon>
        <taxon>Tetrabaena</taxon>
    </lineage>
</organism>
<feature type="compositionally biased region" description="Gly residues" evidence="2">
    <location>
        <begin position="331"/>
        <end position="340"/>
    </location>
</feature>
<evidence type="ECO:0000313" key="4">
    <source>
        <dbReference type="Proteomes" id="UP000236333"/>
    </source>
</evidence>
<dbReference type="AlphaFoldDB" id="A0A2J8AAJ5"/>
<protein>
    <submittedName>
        <fullName evidence="3">Uncharacterized protein</fullName>
    </submittedName>
</protein>
<feature type="compositionally biased region" description="Low complexity" evidence="2">
    <location>
        <begin position="212"/>
        <end position="248"/>
    </location>
</feature>
<dbReference type="EMBL" id="PGGS01000086">
    <property type="protein sequence ID" value="PNH09541.1"/>
    <property type="molecule type" value="Genomic_DNA"/>
</dbReference>
<proteinExistence type="predicted"/>
<evidence type="ECO:0000256" key="2">
    <source>
        <dbReference type="SAM" id="MobiDB-lite"/>
    </source>
</evidence>
<feature type="coiled-coil region" evidence="1">
    <location>
        <begin position="95"/>
        <end position="147"/>
    </location>
</feature>
<sequence length="456" mass="47360">MLRCTPPKGSRAVAQNQKQQHQEEGVRGIRRSSMEPSSSSFNSSVNSSSTRIRRLDSLTLRCRSFPAQLPLVLGATGEEGACTLQELGPEDKQKVAKLLKQVVDLGQEVQQLKQQRDEQAKEVTQHQQDLQENNRQLHKEHHALKKKLGQVLLVLRASQAKVNALEAAAQQGQQGAARAQAHEDPSDALQERQPVAPPDCAAGASLARTDSARASDPAAGAGAAAAAAGPPTSGASAARAAAVPSPEARASRAHTASQSMGPLLHVASGSRVSITINHMQEHAPSAPQPAAPAHHTPTKATATQRAAAPLGAARQGPSLPGTPHGSPKPGTGRGADGIGSTGLPPADLSPVRGYHPAAAAIAIPTTTAAAALPVPYGPRSILVDATMQQYEDLPVHEVRAPRLRNAGVGGARVGAPGQGDFGGSIWSSKTSRARTLASRRFAWFSCSCAAASWATW</sequence>
<dbReference type="Proteomes" id="UP000236333">
    <property type="component" value="Unassembled WGS sequence"/>
</dbReference>
<name>A0A2J8AAJ5_9CHLO</name>
<dbReference type="OrthoDB" id="552057at2759"/>
<reference evidence="3 4" key="1">
    <citation type="journal article" date="2017" name="Mol. Biol. Evol.">
        <title>The 4-celled Tetrabaena socialis nuclear genome reveals the essential components for genetic control of cell number at the origin of multicellularity in the volvocine lineage.</title>
        <authorList>
            <person name="Featherston J."/>
            <person name="Arakaki Y."/>
            <person name="Hanschen E.R."/>
            <person name="Ferris P.J."/>
            <person name="Michod R.E."/>
            <person name="Olson B.J.S.C."/>
            <person name="Nozaki H."/>
            <person name="Durand P.M."/>
        </authorList>
    </citation>
    <scope>NUCLEOTIDE SEQUENCE [LARGE SCALE GENOMIC DNA]</scope>
    <source>
        <strain evidence="3 4">NIES-571</strain>
    </source>
</reference>
<feature type="region of interest" description="Disordered" evidence="2">
    <location>
        <begin position="1"/>
        <end position="50"/>
    </location>
</feature>
<evidence type="ECO:0000313" key="3">
    <source>
        <dbReference type="EMBL" id="PNH09541.1"/>
    </source>
</evidence>
<evidence type="ECO:0000256" key="1">
    <source>
        <dbReference type="SAM" id="Coils"/>
    </source>
</evidence>
<feature type="region of interest" description="Disordered" evidence="2">
    <location>
        <begin position="281"/>
        <end position="349"/>
    </location>
</feature>
<keyword evidence="1" id="KW-0175">Coiled coil</keyword>
<feature type="compositionally biased region" description="Low complexity" evidence="2">
    <location>
        <begin position="34"/>
        <end position="50"/>
    </location>
</feature>